<organism evidence="5 6">
    <name type="scientific">Rubroshorea leprosula</name>
    <dbReference type="NCBI Taxonomy" id="152421"/>
    <lineage>
        <taxon>Eukaryota</taxon>
        <taxon>Viridiplantae</taxon>
        <taxon>Streptophyta</taxon>
        <taxon>Embryophyta</taxon>
        <taxon>Tracheophyta</taxon>
        <taxon>Spermatophyta</taxon>
        <taxon>Magnoliopsida</taxon>
        <taxon>eudicotyledons</taxon>
        <taxon>Gunneridae</taxon>
        <taxon>Pentapetalae</taxon>
        <taxon>rosids</taxon>
        <taxon>malvids</taxon>
        <taxon>Malvales</taxon>
        <taxon>Dipterocarpaceae</taxon>
        <taxon>Rubroshorea</taxon>
    </lineage>
</organism>
<dbReference type="NCBIfam" id="TIGR00756">
    <property type="entry name" value="PPR"/>
    <property type="match status" value="7"/>
</dbReference>
<evidence type="ECO:0000313" key="6">
    <source>
        <dbReference type="Proteomes" id="UP001054252"/>
    </source>
</evidence>
<dbReference type="EMBL" id="BPVZ01000194">
    <property type="protein sequence ID" value="GKV45471.1"/>
    <property type="molecule type" value="Genomic_DNA"/>
</dbReference>
<dbReference type="InterPro" id="IPR046849">
    <property type="entry name" value="E2_motif"/>
</dbReference>
<feature type="repeat" description="PPR" evidence="3">
    <location>
        <begin position="112"/>
        <end position="146"/>
    </location>
</feature>
<feature type="repeat" description="PPR" evidence="3">
    <location>
        <begin position="446"/>
        <end position="480"/>
    </location>
</feature>
<gene>
    <name evidence="5" type="ORF">SLEP1_g52546</name>
</gene>
<evidence type="ECO:0000313" key="5">
    <source>
        <dbReference type="EMBL" id="GKV45471.1"/>
    </source>
</evidence>
<dbReference type="Gene3D" id="1.25.40.10">
    <property type="entry name" value="Tetratricopeptide repeat domain"/>
    <property type="match status" value="5"/>
</dbReference>
<dbReference type="FunFam" id="1.25.40.10:FF:001203">
    <property type="entry name" value="Putative pentatricopeptide repeat-containing protein"/>
    <property type="match status" value="1"/>
</dbReference>
<dbReference type="Pfam" id="PF20430">
    <property type="entry name" value="Eplus_motif"/>
    <property type="match status" value="1"/>
</dbReference>
<evidence type="ECO:0000256" key="1">
    <source>
        <dbReference type="ARBA" id="ARBA00006643"/>
    </source>
</evidence>
<dbReference type="GO" id="GO:0009451">
    <property type="term" value="P:RNA modification"/>
    <property type="evidence" value="ECO:0007669"/>
    <property type="project" value="InterPro"/>
</dbReference>
<dbReference type="InterPro" id="IPR011990">
    <property type="entry name" value="TPR-like_helical_dom_sf"/>
</dbReference>
<comment type="similarity">
    <text evidence="1">Belongs to the PPR family. PCMP-H subfamily.</text>
</comment>
<dbReference type="InterPro" id="IPR046960">
    <property type="entry name" value="PPR_At4g14850-like_plant"/>
</dbReference>
<keyword evidence="6" id="KW-1185">Reference proteome</keyword>
<comment type="caution">
    <text evidence="5">The sequence shown here is derived from an EMBL/GenBank/DDBJ whole genome shotgun (WGS) entry which is preliminary data.</text>
</comment>
<proteinExistence type="inferred from homology"/>
<feature type="repeat" description="PPR" evidence="3">
    <location>
        <begin position="283"/>
        <end position="317"/>
    </location>
</feature>
<name>A0AAV5M6L4_9ROSI</name>
<evidence type="ECO:0000259" key="4">
    <source>
        <dbReference type="Pfam" id="PF14432"/>
    </source>
</evidence>
<dbReference type="Proteomes" id="UP001054252">
    <property type="component" value="Unassembled WGS sequence"/>
</dbReference>
<feature type="domain" description="DYW" evidence="4">
    <location>
        <begin position="661"/>
        <end position="753"/>
    </location>
</feature>
<dbReference type="FunFam" id="1.25.40.10:FF:000366">
    <property type="entry name" value="Pentatricopeptide (PPR) repeat-containing protein"/>
    <property type="match status" value="1"/>
</dbReference>
<protein>
    <recommendedName>
        <fullName evidence="4">DYW domain-containing protein</fullName>
    </recommendedName>
</protein>
<reference evidence="5 6" key="1">
    <citation type="journal article" date="2021" name="Commun. Biol.">
        <title>The genome of Shorea leprosula (Dipterocarpaceae) highlights the ecological relevance of drought in aseasonal tropical rainforests.</title>
        <authorList>
            <person name="Ng K.K.S."/>
            <person name="Kobayashi M.J."/>
            <person name="Fawcett J.A."/>
            <person name="Hatakeyama M."/>
            <person name="Paape T."/>
            <person name="Ng C.H."/>
            <person name="Ang C.C."/>
            <person name="Tnah L.H."/>
            <person name="Lee C.T."/>
            <person name="Nishiyama T."/>
            <person name="Sese J."/>
            <person name="O'Brien M.J."/>
            <person name="Copetti D."/>
            <person name="Mohd Noor M.I."/>
            <person name="Ong R.C."/>
            <person name="Putra M."/>
            <person name="Sireger I.Z."/>
            <person name="Indrioko S."/>
            <person name="Kosugi Y."/>
            <person name="Izuno A."/>
            <person name="Isagi Y."/>
            <person name="Lee S.L."/>
            <person name="Shimizu K.K."/>
        </authorList>
    </citation>
    <scope>NUCLEOTIDE SEQUENCE [LARGE SCALE GENOMIC DNA]</scope>
    <source>
        <strain evidence="5">214</strain>
    </source>
</reference>
<dbReference type="FunFam" id="1.25.40.10:FF:000470">
    <property type="entry name" value="Pentatricopeptide repeat-containing protein At5g66520"/>
    <property type="match status" value="1"/>
</dbReference>
<dbReference type="PROSITE" id="PS51375">
    <property type="entry name" value="PPR"/>
    <property type="match status" value="6"/>
</dbReference>
<feature type="repeat" description="PPR" evidence="3">
    <location>
        <begin position="345"/>
        <end position="379"/>
    </location>
</feature>
<dbReference type="GO" id="GO:0008270">
    <property type="term" value="F:zinc ion binding"/>
    <property type="evidence" value="ECO:0007669"/>
    <property type="project" value="InterPro"/>
</dbReference>
<evidence type="ECO:0000256" key="2">
    <source>
        <dbReference type="ARBA" id="ARBA00022737"/>
    </source>
</evidence>
<dbReference type="AlphaFoldDB" id="A0AAV5M6L4"/>
<dbReference type="InterPro" id="IPR002885">
    <property type="entry name" value="PPR_rpt"/>
</dbReference>
<dbReference type="Pfam" id="PF14432">
    <property type="entry name" value="DYW_deaminase"/>
    <property type="match status" value="1"/>
</dbReference>
<dbReference type="FunFam" id="1.25.40.10:FF:000031">
    <property type="entry name" value="Pentatricopeptide repeat-containing protein mitochondrial"/>
    <property type="match status" value="1"/>
</dbReference>
<keyword evidence="2" id="KW-0677">Repeat</keyword>
<dbReference type="PANTHER" id="PTHR47926:SF492">
    <property type="entry name" value="DYW DOMAIN-CONTAINING PROTEIN"/>
    <property type="match status" value="1"/>
</dbReference>
<dbReference type="GO" id="GO:0003723">
    <property type="term" value="F:RNA binding"/>
    <property type="evidence" value="ECO:0007669"/>
    <property type="project" value="InterPro"/>
</dbReference>
<dbReference type="InterPro" id="IPR032867">
    <property type="entry name" value="DYW_dom"/>
</dbReference>
<dbReference type="PANTHER" id="PTHR47926">
    <property type="entry name" value="PENTATRICOPEPTIDE REPEAT-CONTAINING PROTEIN"/>
    <property type="match status" value="1"/>
</dbReference>
<feature type="repeat" description="PPR" evidence="3">
    <location>
        <begin position="213"/>
        <end position="247"/>
    </location>
</feature>
<accession>A0AAV5M6L4</accession>
<dbReference type="Pfam" id="PF20431">
    <property type="entry name" value="E_motif"/>
    <property type="match status" value="1"/>
</dbReference>
<sequence length="753" mass="85076">MLFHATFNLPHKSNLLNAPFFFSPLKIMMISSMASVSSLHSPQPTSIETSLLSLFETCKSMHQLKQLHCQAIKTGLFTNPSVQNKIIAFCCTSDLGDVSYARNVFDAVPEPGVFLWNTMIKGYSRVDCPRNGVSMYLSMLNRDVIPDNYTYPFLLKGFTREVGLECGRELHAHVVKFGFDSNAFVQTALVNMYSLCGQMRMARGVFDRSSKTDVVIWNVIITGYNRMKQHDETSKLFCEMEKNGVVPSAVTLVSLLSACSKLKDLEVGKRVHRYVRECKIEPNLILENALIDMYAACGEMDVALGIFDRMKKRDVISWTSVVTGFVNIGQVDLARKYFDKMPERDYVSWTAMIDGYVRVNCFKEALTLFREMQAANVRPDEFTMVSILTACAHLGALQLGEWIKTYIDRNKVKNDIFVGNALLDMYFKCGSVKKARTVFSEMPRRDKFTWTTMIVGLAINGHGEESLDMFSKMLRASIQPDEITFIGVLSACTHTGLVDKGRKLFAGMTTQYGIEPNVAHYGCMVDLLGRAGYLQEACEVIKNMPMRPNSVVWGALLAACRVHKDAGMAEMAAKQMLELDSDNGAVYVLLCNIYAACNRWDSLHQLRKLMMDRGIKKTPGCSLIEMNGVVHEFVAGDQSHPQSEEIYFKLEEMKSDLKLVGYSPDTSEVFLDIGEEDKESTLYRHSEKLAMAFGLINAGPRVTIRIVKNLRMCVDCHCVAKLVSKLYDREVIVRDQTRYHHFRYGSCSCNDYW</sequence>
<feature type="repeat" description="PPR" evidence="3">
    <location>
        <begin position="415"/>
        <end position="445"/>
    </location>
</feature>
<dbReference type="Pfam" id="PF01535">
    <property type="entry name" value="PPR"/>
    <property type="match status" value="3"/>
</dbReference>
<dbReference type="InterPro" id="IPR046848">
    <property type="entry name" value="E_motif"/>
</dbReference>
<evidence type="ECO:0000256" key="3">
    <source>
        <dbReference type="PROSITE-ProRule" id="PRU00708"/>
    </source>
</evidence>
<dbReference type="Pfam" id="PF13041">
    <property type="entry name" value="PPR_2"/>
    <property type="match status" value="4"/>
</dbReference>